<name>A0AAP0F1I9_9MAGN</name>
<dbReference type="AlphaFoldDB" id="A0AAP0F1I9"/>
<dbReference type="EMBL" id="JBBNAG010000010">
    <property type="protein sequence ID" value="KAK9100743.1"/>
    <property type="molecule type" value="Genomic_DNA"/>
</dbReference>
<feature type="transmembrane region" description="Helical" evidence="9">
    <location>
        <begin position="67"/>
        <end position="87"/>
    </location>
</feature>
<evidence type="ECO:0000313" key="10">
    <source>
        <dbReference type="EMBL" id="KAK9100743.1"/>
    </source>
</evidence>
<keyword evidence="2" id="KW-0813">Transport</keyword>
<dbReference type="InterPro" id="IPR003369">
    <property type="entry name" value="TatA/B/E"/>
</dbReference>
<evidence type="ECO:0000256" key="9">
    <source>
        <dbReference type="SAM" id="Phobius"/>
    </source>
</evidence>
<dbReference type="PANTHER" id="PTHR33162:SF1">
    <property type="entry name" value="SEC-INDEPENDENT PROTEIN TRANSLOCASE PROTEIN TATA, CHLOROPLASTIC"/>
    <property type="match status" value="1"/>
</dbReference>
<feature type="compositionally biased region" description="Low complexity" evidence="8">
    <location>
        <begin position="1"/>
        <end position="15"/>
    </location>
</feature>
<accession>A0AAP0F1I9</accession>
<dbReference type="Pfam" id="PF02416">
    <property type="entry name" value="TatA_B_E"/>
    <property type="match status" value="1"/>
</dbReference>
<evidence type="ECO:0000313" key="11">
    <source>
        <dbReference type="Proteomes" id="UP001419268"/>
    </source>
</evidence>
<dbReference type="GO" id="GO:0015031">
    <property type="term" value="P:protein transport"/>
    <property type="evidence" value="ECO:0007669"/>
    <property type="project" value="UniProtKB-KW"/>
</dbReference>
<evidence type="ECO:0000256" key="4">
    <source>
        <dbReference type="ARBA" id="ARBA00022927"/>
    </source>
</evidence>
<dbReference type="Proteomes" id="UP001419268">
    <property type="component" value="Unassembled WGS sequence"/>
</dbReference>
<proteinExistence type="predicted"/>
<reference evidence="10 11" key="1">
    <citation type="submission" date="2024-01" db="EMBL/GenBank/DDBJ databases">
        <title>Genome assemblies of Stephania.</title>
        <authorList>
            <person name="Yang L."/>
        </authorList>
    </citation>
    <scope>NUCLEOTIDE SEQUENCE [LARGE SCALE GENOMIC DNA]</scope>
    <source>
        <strain evidence="10">JXDWG</strain>
        <tissue evidence="10">Leaf</tissue>
    </source>
</reference>
<evidence type="ECO:0000256" key="6">
    <source>
        <dbReference type="ARBA" id="ARBA00023010"/>
    </source>
</evidence>
<evidence type="ECO:0000256" key="5">
    <source>
        <dbReference type="ARBA" id="ARBA00022989"/>
    </source>
</evidence>
<comment type="caution">
    <text evidence="10">The sequence shown here is derived from an EMBL/GenBank/DDBJ whole genome shotgun (WGS) entry which is preliminary data.</text>
</comment>
<keyword evidence="5 9" id="KW-1133">Transmembrane helix</keyword>
<keyword evidence="7 9" id="KW-0472">Membrane</keyword>
<organism evidence="10 11">
    <name type="scientific">Stephania cephalantha</name>
    <dbReference type="NCBI Taxonomy" id="152367"/>
    <lineage>
        <taxon>Eukaryota</taxon>
        <taxon>Viridiplantae</taxon>
        <taxon>Streptophyta</taxon>
        <taxon>Embryophyta</taxon>
        <taxon>Tracheophyta</taxon>
        <taxon>Spermatophyta</taxon>
        <taxon>Magnoliopsida</taxon>
        <taxon>Ranunculales</taxon>
        <taxon>Menispermaceae</taxon>
        <taxon>Menispermoideae</taxon>
        <taxon>Cissampelideae</taxon>
        <taxon>Stephania</taxon>
    </lineage>
</organism>
<evidence type="ECO:0000256" key="1">
    <source>
        <dbReference type="ARBA" id="ARBA00004167"/>
    </source>
</evidence>
<evidence type="ECO:0000256" key="3">
    <source>
        <dbReference type="ARBA" id="ARBA00022692"/>
    </source>
</evidence>
<keyword evidence="4" id="KW-0653">Protein transport</keyword>
<keyword evidence="3 9" id="KW-0812">Transmembrane</keyword>
<protein>
    <submittedName>
        <fullName evidence="10">Uncharacterized protein</fullName>
    </submittedName>
</protein>
<keyword evidence="11" id="KW-1185">Reference proteome</keyword>
<sequence>MEVSSSSSAILSRASIPKHSPPGLPQQSFSSASSLFFNNGIRTHDSIISKRNTLTLSRNRRGTCRSMFGLSMPEIAVIAGIATLVFGPKKLPDIGWSLGQTVKSFQNVRFCSSLECLSSRFVLIRSFQLNRNV</sequence>
<feature type="region of interest" description="Disordered" evidence="8">
    <location>
        <begin position="1"/>
        <end position="27"/>
    </location>
</feature>
<keyword evidence="6" id="KW-0811">Translocation</keyword>
<evidence type="ECO:0000256" key="7">
    <source>
        <dbReference type="ARBA" id="ARBA00023136"/>
    </source>
</evidence>
<dbReference type="Gene3D" id="1.20.5.3310">
    <property type="match status" value="1"/>
</dbReference>
<gene>
    <name evidence="10" type="ORF">Scep_024173</name>
</gene>
<dbReference type="PANTHER" id="PTHR33162">
    <property type="entry name" value="SEC-INDEPENDENT PROTEIN TRANSLOCASE PROTEIN TATA, CHLOROPLASTIC"/>
    <property type="match status" value="1"/>
</dbReference>
<evidence type="ECO:0000256" key="8">
    <source>
        <dbReference type="SAM" id="MobiDB-lite"/>
    </source>
</evidence>
<dbReference type="GO" id="GO:0016020">
    <property type="term" value="C:membrane"/>
    <property type="evidence" value="ECO:0007669"/>
    <property type="project" value="UniProtKB-SubCell"/>
</dbReference>
<evidence type="ECO:0000256" key="2">
    <source>
        <dbReference type="ARBA" id="ARBA00022448"/>
    </source>
</evidence>
<comment type="subcellular location">
    <subcellularLocation>
        <location evidence="1">Membrane</location>
        <topology evidence="1">Single-pass membrane protein</topology>
    </subcellularLocation>
</comment>